<dbReference type="EMBL" id="FR687252">
    <property type="protein sequence ID" value="CBW54770.1"/>
    <property type="molecule type" value="Genomic_DNA"/>
</dbReference>
<protein>
    <submittedName>
        <fullName evidence="2">Uncharacterized protein</fullName>
    </submittedName>
</protein>
<dbReference type="SUPFAM" id="SSF58113">
    <property type="entry name" value="Apolipoprotein A-I"/>
    <property type="match status" value="1"/>
</dbReference>
<evidence type="ECO:0000313" key="3">
    <source>
        <dbReference type="Proteomes" id="UP000006684"/>
    </source>
</evidence>
<keyword evidence="3" id="KW-1185">Reference proteome</keyword>
<reference evidence="3" key="1">
    <citation type="journal article" date="2011" name="Appl. Environ. Microbiol.">
        <title>Bacteriophages LIMElight and LIMEzero of Pantoea agglomerans, belonging to the "phiKMV-like viruses".</title>
        <authorList>
            <person name="Adriaenssens E.M."/>
            <person name="Ceyssens P.J."/>
            <person name="Dunon V."/>
            <person name="Ackermann H.W."/>
            <person name="Van Vaerenbergh J."/>
            <person name="Maes M."/>
            <person name="De Proft M."/>
            <person name="Lavigne R."/>
        </authorList>
    </citation>
    <scope>NUCLEOTIDE SEQUENCE [LARGE SCALE GENOMIC DNA]</scope>
</reference>
<dbReference type="RefSeq" id="YP_007002865.1">
    <property type="nucleotide sequence ID" value="NC_019454.1"/>
</dbReference>
<feature type="coiled-coil region" evidence="1">
    <location>
        <begin position="40"/>
        <end position="92"/>
    </location>
</feature>
<dbReference type="GeneID" id="14006735"/>
<accession>E1Y3W1</accession>
<evidence type="ECO:0000256" key="1">
    <source>
        <dbReference type="SAM" id="Coils"/>
    </source>
</evidence>
<dbReference type="KEGG" id="vg:14006735"/>
<sequence length="101" mass="11152">MSMFKIVNALAALVIKAYDREAARLHNVVVKVDATRTELLEEIDEISQVLEADIRKLRAKAHGKQAELGQVLEQHDAEIDNHVANAAAASAKAKQIKEVLR</sequence>
<evidence type="ECO:0000313" key="2">
    <source>
        <dbReference type="EMBL" id="CBW54770.1"/>
    </source>
</evidence>
<proteinExistence type="predicted"/>
<dbReference type="Proteomes" id="UP000006684">
    <property type="component" value="Segment"/>
</dbReference>
<keyword evidence="1" id="KW-0175">Coiled coil</keyword>
<organism evidence="2 3">
    <name type="scientific">Pantoea phage LIMElight</name>
    <dbReference type="NCBI Taxonomy" id="881915"/>
    <lineage>
        <taxon>Viruses</taxon>
        <taxon>Duplodnaviria</taxon>
        <taxon>Heunggongvirae</taxon>
        <taxon>Uroviricota</taxon>
        <taxon>Caudoviricetes</taxon>
        <taxon>Autographivirales</taxon>
        <taxon>Autoscriptoviridae</taxon>
        <taxon>Slopekvirinae</taxon>
        <taxon>Limelightvirus</taxon>
        <taxon>Limelightvirus limelight</taxon>
    </lineage>
</organism>
<name>E1Y3W1_9CAUD</name>